<dbReference type="Pfam" id="PF01042">
    <property type="entry name" value="Ribonuc_L-PSP"/>
    <property type="match status" value="1"/>
</dbReference>
<dbReference type="FunFam" id="3.30.1330.40:FF:000001">
    <property type="entry name" value="L-PSP family endoribonuclease"/>
    <property type="match status" value="1"/>
</dbReference>
<comment type="similarity">
    <text evidence="1">Belongs to the RutC family.</text>
</comment>
<evidence type="ECO:0000256" key="1">
    <source>
        <dbReference type="ARBA" id="ARBA00010552"/>
    </source>
</evidence>
<reference evidence="2" key="1">
    <citation type="submission" date="2019-08" db="EMBL/GenBank/DDBJ databases">
        <authorList>
            <person name="Kucharzyk K."/>
            <person name="Murdoch R.W."/>
            <person name="Higgins S."/>
            <person name="Loffler F."/>
        </authorList>
    </citation>
    <scope>NUCLEOTIDE SEQUENCE</scope>
</reference>
<dbReference type="InterPro" id="IPR006175">
    <property type="entry name" value="YjgF/YER057c/UK114"/>
</dbReference>
<dbReference type="AlphaFoldDB" id="A0A644VTV4"/>
<organism evidence="2">
    <name type="scientific">bioreactor metagenome</name>
    <dbReference type="NCBI Taxonomy" id="1076179"/>
    <lineage>
        <taxon>unclassified sequences</taxon>
        <taxon>metagenomes</taxon>
        <taxon>ecological metagenomes</taxon>
    </lineage>
</organism>
<evidence type="ECO:0000313" key="2">
    <source>
        <dbReference type="EMBL" id="MPL94831.1"/>
    </source>
</evidence>
<dbReference type="GO" id="GO:0005829">
    <property type="term" value="C:cytosol"/>
    <property type="evidence" value="ECO:0007669"/>
    <property type="project" value="TreeGrafter"/>
</dbReference>
<accession>A0A644VTV4</accession>
<dbReference type="PANTHER" id="PTHR11803">
    <property type="entry name" value="2-IMINOBUTANOATE/2-IMINOPROPANOATE DEAMINASE RIDA"/>
    <property type="match status" value="1"/>
</dbReference>
<dbReference type="GO" id="GO:0120241">
    <property type="term" value="F:2-iminobutanoate/2-iminopropanoate deaminase"/>
    <property type="evidence" value="ECO:0007669"/>
    <property type="project" value="UniProtKB-EC"/>
</dbReference>
<gene>
    <name evidence="2" type="primary">yabJ_12</name>
    <name evidence="2" type="ORF">SDC9_40989</name>
</gene>
<dbReference type="SUPFAM" id="SSF55298">
    <property type="entry name" value="YjgF-like"/>
    <property type="match status" value="1"/>
</dbReference>
<dbReference type="InterPro" id="IPR035959">
    <property type="entry name" value="RutC-like_sf"/>
</dbReference>
<dbReference type="NCBIfam" id="TIGR00004">
    <property type="entry name" value="Rid family detoxifying hydrolase"/>
    <property type="match status" value="1"/>
</dbReference>
<dbReference type="Gene3D" id="3.30.1330.40">
    <property type="entry name" value="RutC-like"/>
    <property type="match status" value="1"/>
</dbReference>
<protein>
    <submittedName>
        <fullName evidence="2">2-iminobutanoate/2-iminopropanoate deaminase</fullName>
        <ecNumber evidence="2">3.5.99.10</ecNumber>
    </submittedName>
</protein>
<keyword evidence="2" id="KW-0378">Hydrolase</keyword>
<dbReference type="EC" id="3.5.99.10" evidence="2"/>
<dbReference type="CDD" id="cd00448">
    <property type="entry name" value="YjgF_YER057c_UK114_family"/>
    <property type="match status" value="1"/>
</dbReference>
<dbReference type="EMBL" id="VSSQ01000443">
    <property type="protein sequence ID" value="MPL94831.1"/>
    <property type="molecule type" value="Genomic_DNA"/>
</dbReference>
<comment type="caution">
    <text evidence="2">The sequence shown here is derived from an EMBL/GenBank/DDBJ whole genome shotgun (WGS) entry which is preliminary data.</text>
</comment>
<dbReference type="InterPro" id="IPR006056">
    <property type="entry name" value="RidA"/>
</dbReference>
<sequence length="128" mass="14048">MKKVISTENAPKAIGPYSQAIKLDNGLLFISGQTPIVPQTGKVIEGQIVEQTHQALNNIKAIVEEAGYTMKDIVKTTCLLNTMDDFAAMNEIYAQYFTENQPARATYAVEKLPLGVLVEIEAIAYKAE</sequence>
<proteinExistence type="inferred from homology"/>
<name>A0A644VTV4_9ZZZZ</name>
<dbReference type="PANTHER" id="PTHR11803:SF39">
    <property type="entry name" value="2-IMINOBUTANOATE_2-IMINOPROPANOATE DEAMINASE"/>
    <property type="match status" value="1"/>
</dbReference>